<dbReference type="InterPro" id="IPR018378">
    <property type="entry name" value="C-type_lectin_CS"/>
</dbReference>
<protein>
    <submittedName>
        <fullName evidence="3">Aggrecan core protein</fullName>
    </submittedName>
</protein>
<dbReference type="Gene3D" id="3.10.100.10">
    <property type="entry name" value="Mannose-Binding Protein A, subunit A"/>
    <property type="match status" value="1"/>
</dbReference>
<dbReference type="PROSITE" id="PS00615">
    <property type="entry name" value="C_TYPE_LECTIN_1"/>
    <property type="match status" value="1"/>
</dbReference>
<dbReference type="Pfam" id="PF00059">
    <property type="entry name" value="Lectin_C"/>
    <property type="match status" value="1"/>
</dbReference>
<keyword evidence="4" id="KW-1185">Reference proteome</keyword>
<dbReference type="InterPro" id="IPR016186">
    <property type="entry name" value="C-type_lectin-like/link_sf"/>
</dbReference>
<dbReference type="InterPro" id="IPR050111">
    <property type="entry name" value="C-type_lectin/snaclec_domain"/>
</dbReference>
<dbReference type="SMART" id="SM00034">
    <property type="entry name" value="CLECT"/>
    <property type="match status" value="1"/>
</dbReference>
<organism evidence="3 4">
    <name type="scientific">Holothuria leucospilota</name>
    <name type="common">Black long sea cucumber</name>
    <name type="synonym">Mertensiothuria leucospilota</name>
    <dbReference type="NCBI Taxonomy" id="206669"/>
    <lineage>
        <taxon>Eukaryota</taxon>
        <taxon>Metazoa</taxon>
        <taxon>Echinodermata</taxon>
        <taxon>Eleutherozoa</taxon>
        <taxon>Echinozoa</taxon>
        <taxon>Holothuroidea</taxon>
        <taxon>Aspidochirotacea</taxon>
        <taxon>Aspidochirotida</taxon>
        <taxon>Holothuriidae</taxon>
        <taxon>Holothuria</taxon>
    </lineage>
</organism>
<feature type="domain" description="C-type lectin" evidence="2">
    <location>
        <begin position="15"/>
        <end position="147"/>
    </location>
</feature>
<accession>A0A9Q1CFH5</accession>
<gene>
    <name evidence="3" type="ORF">HOLleu_11306</name>
</gene>
<dbReference type="AlphaFoldDB" id="A0A9Q1CFH5"/>
<evidence type="ECO:0000256" key="1">
    <source>
        <dbReference type="ARBA" id="ARBA00023157"/>
    </source>
</evidence>
<dbReference type="PROSITE" id="PS50041">
    <property type="entry name" value="C_TYPE_LECTIN_2"/>
    <property type="match status" value="1"/>
</dbReference>
<proteinExistence type="predicted"/>
<evidence type="ECO:0000259" key="2">
    <source>
        <dbReference type="PROSITE" id="PS50041"/>
    </source>
</evidence>
<dbReference type="EMBL" id="JAIZAY010000004">
    <property type="protein sequence ID" value="KAJ8043975.1"/>
    <property type="molecule type" value="Genomic_DNA"/>
</dbReference>
<sequence length="202" mass="23550">MCSKIFLQTTSVIKFSHFFRHFDPPRLTWNLAEEYCNQFVPSEACPSVFAHLMSIESAKENDFLLSVWRANRRPNDWIKATWIGYSDQSREGSWVWTDGGTSKYESWDSRQPDDAGGQDCAIMWTHAGDRGRWDDNRCPLRLSFTCKVSKRSHNCKNCKIYFGFTFKLHNFPESLNTTNIITTKVITITVMTIVIENDNRKR</sequence>
<name>A0A9Q1CFH5_HOLLE</name>
<evidence type="ECO:0000313" key="4">
    <source>
        <dbReference type="Proteomes" id="UP001152320"/>
    </source>
</evidence>
<dbReference type="PANTHER" id="PTHR22803">
    <property type="entry name" value="MANNOSE, PHOSPHOLIPASE, LECTIN RECEPTOR RELATED"/>
    <property type="match status" value="1"/>
</dbReference>
<evidence type="ECO:0000313" key="3">
    <source>
        <dbReference type="EMBL" id="KAJ8043975.1"/>
    </source>
</evidence>
<dbReference type="SUPFAM" id="SSF56436">
    <property type="entry name" value="C-type lectin-like"/>
    <property type="match status" value="1"/>
</dbReference>
<keyword evidence="1" id="KW-1015">Disulfide bond</keyword>
<dbReference type="Proteomes" id="UP001152320">
    <property type="component" value="Chromosome 4"/>
</dbReference>
<comment type="caution">
    <text evidence="3">The sequence shown here is derived from an EMBL/GenBank/DDBJ whole genome shotgun (WGS) entry which is preliminary data.</text>
</comment>
<dbReference type="OrthoDB" id="2142683at2759"/>
<dbReference type="InterPro" id="IPR001304">
    <property type="entry name" value="C-type_lectin-like"/>
</dbReference>
<dbReference type="InterPro" id="IPR016187">
    <property type="entry name" value="CTDL_fold"/>
</dbReference>
<reference evidence="3" key="1">
    <citation type="submission" date="2021-10" db="EMBL/GenBank/DDBJ databases">
        <title>Tropical sea cucumber genome reveals ecological adaptation and Cuvierian tubules defense mechanism.</title>
        <authorList>
            <person name="Chen T."/>
        </authorList>
    </citation>
    <scope>NUCLEOTIDE SEQUENCE</scope>
    <source>
        <strain evidence="3">Nanhai2018</strain>
        <tissue evidence="3">Muscle</tissue>
    </source>
</reference>